<feature type="domain" description="Ice-binding protein C-terminal" evidence="2">
    <location>
        <begin position="184"/>
        <end position="206"/>
    </location>
</feature>
<dbReference type="NCBIfam" id="TIGR02595">
    <property type="entry name" value="PEP_CTERM"/>
    <property type="match status" value="1"/>
</dbReference>
<evidence type="ECO:0000259" key="2">
    <source>
        <dbReference type="Pfam" id="PF07589"/>
    </source>
</evidence>
<accession>A0A1I0ES31</accession>
<proteinExistence type="predicted"/>
<dbReference type="InterPro" id="IPR013424">
    <property type="entry name" value="Ice-binding_C"/>
</dbReference>
<protein>
    <submittedName>
        <fullName evidence="3">PEP-CTERM protein-sorting domain-containing protein</fullName>
    </submittedName>
</protein>
<name>A0A1I0ES31_THASX</name>
<feature type="signal peptide" evidence="1">
    <location>
        <begin position="1"/>
        <end position="25"/>
    </location>
</feature>
<gene>
    <name evidence="3" type="ORF">SAMN05660429_01888</name>
</gene>
<evidence type="ECO:0000313" key="4">
    <source>
        <dbReference type="Proteomes" id="UP000199308"/>
    </source>
</evidence>
<dbReference type="EMBL" id="FOHK01000008">
    <property type="protein sequence ID" value="SET47379.1"/>
    <property type="molecule type" value="Genomic_DNA"/>
</dbReference>
<feature type="chain" id="PRO_5011715399" evidence="1">
    <location>
        <begin position="26"/>
        <end position="209"/>
    </location>
</feature>
<dbReference type="Pfam" id="PF07589">
    <property type="entry name" value="PEP-CTERM"/>
    <property type="match status" value="1"/>
</dbReference>
<organism evidence="3 4">
    <name type="scientific">Thalassotalea agarivorans</name>
    <name type="common">Thalassomonas agarivorans</name>
    <dbReference type="NCBI Taxonomy" id="349064"/>
    <lineage>
        <taxon>Bacteria</taxon>
        <taxon>Pseudomonadati</taxon>
        <taxon>Pseudomonadota</taxon>
        <taxon>Gammaproteobacteria</taxon>
        <taxon>Alteromonadales</taxon>
        <taxon>Colwelliaceae</taxon>
        <taxon>Thalassotalea</taxon>
    </lineage>
</organism>
<dbReference type="AlphaFoldDB" id="A0A1I0ES31"/>
<evidence type="ECO:0000256" key="1">
    <source>
        <dbReference type="SAM" id="SignalP"/>
    </source>
</evidence>
<sequence>MEIIKRMVKSVMFAIFVVASFSSHADLILGDELCDVSNFVIAGNNADQCLGRFVHDSPPGNDTVLSPGDVNIAYPDAWDADGAFGFNDWVHVGIWEDDAPGSWGNLNFASNDGPGGTFNVLNDLVANGQYLVSLKQAQWVELWLFNDIENANSGAYVTDWSHINIWTRGDEPCTFCEPRTSNRPVPEPSTLLIFALSIISLLLVRKKAN</sequence>
<evidence type="ECO:0000313" key="3">
    <source>
        <dbReference type="EMBL" id="SET47379.1"/>
    </source>
</evidence>
<keyword evidence="4" id="KW-1185">Reference proteome</keyword>
<keyword evidence="1" id="KW-0732">Signal</keyword>
<reference evidence="3 4" key="1">
    <citation type="submission" date="2016-10" db="EMBL/GenBank/DDBJ databases">
        <authorList>
            <person name="de Groot N.N."/>
        </authorList>
    </citation>
    <scope>NUCLEOTIDE SEQUENCE [LARGE SCALE GENOMIC DNA]</scope>
    <source>
        <strain evidence="3 4">DSM 19706</strain>
    </source>
</reference>
<dbReference type="RefSeq" id="WP_093329559.1">
    <property type="nucleotide sequence ID" value="NZ_AP027363.1"/>
</dbReference>
<dbReference type="Proteomes" id="UP000199308">
    <property type="component" value="Unassembled WGS sequence"/>
</dbReference>